<dbReference type="Gene3D" id="3.40.1230.10">
    <property type="entry name" value="MTH938-like"/>
    <property type="match status" value="1"/>
</dbReference>
<dbReference type="Pfam" id="PF04430">
    <property type="entry name" value="DUF498"/>
    <property type="match status" value="1"/>
</dbReference>
<evidence type="ECO:0000313" key="2">
    <source>
        <dbReference type="WBParaSite" id="Minc3s06618g40074"/>
    </source>
</evidence>
<dbReference type="InterPro" id="IPR036748">
    <property type="entry name" value="MTH938-like_sf"/>
</dbReference>
<keyword evidence="1" id="KW-1185">Reference proteome</keyword>
<dbReference type="PANTHER" id="PTHR21192:SF2">
    <property type="entry name" value="NADH DEHYDROGENASE [UBIQUINONE] 1 ALPHA SUBCOMPLEX ASSEMBLY FACTOR 3"/>
    <property type="match status" value="1"/>
</dbReference>
<proteinExistence type="predicted"/>
<dbReference type="InterPro" id="IPR007523">
    <property type="entry name" value="NDUFAF3/AAMDC"/>
</dbReference>
<organism evidence="1 2">
    <name type="scientific">Meloidogyne incognita</name>
    <name type="common">Southern root-knot nematode worm</name>
    <name type="synonym">Oxyuris incognita</name>
    <dbReference type="NCBI Taxonomy" id="6306"/>
    <lineage>
        <taxon>Eukaryota</taxon>
        <taxon>Metazoa</taxon>
        <taxon>Ecdysozoa</taxon>
        <taxon>Nematoda</taxon>
        <taxon>Chromadorea</taxon>
        <taxon>Rhabditida</taxon>
        <taxon>Tylenchina</taxon>
        <taxon>Tylenchomorpha</taxon>
        <taxon>Tylenchoidea</taxon>
        <taxon>Meloidogynidae</taxon>
        <taxon>Meloidogyninae</taxon>
        <taxon>Meloidogyne</taxon>
        <taxon>Meloidogyne incognita group</taxon>
    </lineage>
</organism>
<reference evidence="2" key="1">
    <citation type="submission" date="2022-11" db="UniProtKB">
        <authorList>
            <consortium name="WormBaseParasite"/>
        </authorList>
    </citation>
    <scope>IDENTIFICATION</scope>
</reference>
<dbReference type="PANTHER" id="PTHR21192">
    <property type="entry name" value="NUCLEAR PROTEIN E3-3"/>
    <property type="match status" value="1"/>
</dbReference>
<dbReference type="Proteomes" id="UP000887563">
    <property type="component" value="Unplaced"/>
</dbReference>
<dbReference type="SUPFAM" id="SSF64076">
    <property type="entry name" value="MTH938-like"/>
    <property type="match status" value="1"/>
</dbReference>
<dbReference type="WBParaSite" id="Minc3s06618g40074">
    <property type="protein sequence ID" value="Minc3s06618g40074"/>
    <property type="gene ID" value="Minc3s06618g40074"/>
</dbReference>
<name>A0A914NHT5_MELIC</name>
<protein>
    <submittedName>
        <fullName evidence="2">NADH dehydrogenase [ubiquinone] 1 alpha subcomplex assembly factor 3</fullName>
    </submittedName>
</protein>
<sequence>MRLQKISSLLLRNRRLSRFYATYGKWEKDMDDVKNNKDEFHFELGRFGDGDVGASSRVNLISKDMEAQQLTSIATVSSVGFRLTSIATVSSVGFRLVDKSFLFGPIAVFPKTTLSWRVLSPSDITPESLELFFMLQPKLDILLIGAGNKSDIDIVRRNVGPAISKARIGFEILDSEDAATTFNFLNFEGRYVLF</sequence>
<dbReference type="AlphaFoldDB" id="A0A914NHT5"/>
<accession>A0A914NHT5</accession>
<dbReference type="GO" id="GO:0032981">
    <property type="term" value="P:mitochondrial respiratory chain complex I assembly"/>
    <property type="evidence" value="ECO:0007669"/>
    <property type="project" value="TreeGrafter"/>
</dbReference>
<dbReference type="GO" id="GO:0005743">
    <property type="term" value="C:mitochondrial inner membrane"/>
    <property type="evidence" value="ECO:0007669"/>
    <property type="project" value="TreeGrafter"/>
</dbReference>
<evidence type="ECO:0000313" key="1">
    <source>
        <dbReference type="Proteomes" id="UP000887563"/>
    </source>
</evidence>